<sequence>MRSWPHTDPPVVLSEADSARIDAEPHRLYARAGRDMA</sequence>
<gene>
    <name evidence="1" type="ORF">SAMN04488564_115136</name>
</gene>
<reference evidence="2" key="1">
    <citation type="submission" date="2016-10" db="EMBL/GenBank/DDBJ databases">
        <authorList>
            <person name="Varghese N."/>
            <person name="Submissions S."/>
        </authorList>
    </citation>
    <scope>NUCLEOTIDE SEQUENCE [LARGE SCALE GENOMIC DNA]</scope>
    <source>
        <strain evidence="2">DSM 44232</strain>
    </source>
</reference>
<dbReference type="Proteomes" id="UP000198583">
    <property type="component" value="Unassembled WGS sequence"/>
</dbReference>
<keyword evidence="2" id="KW-1185">Reference proteome</keyword>
<name>A0A1I6FGB0_9PSEU</name>
<evidence type="ECO:0000313" key="2">
    <source>
        <dbReference type="Proteomes" id="UP000198583"/>
    </source>
</evidence>
<dbReference type="EMBL" id="FOYL01000015">
    <property type="protein sequence ID" value="SFR28827.1"/>
    <property type="molecule type" value="Genomic_DNA"/>
</dbReference>
<organism evidence="1 2">
    <name type="scientific">Lentzea waywayandensis</name>
    <dbReference type="NCBI Taxonomy" id="84724"/>
    <lineage>
        <taxon>Bacteria</taxon>
        <taxon>Bacillati</taxon>
        <taxon>Actinomycetota</taxon>
        <taxon>Actinomycetes</taxon>
        <taxon>Pseudonocardiales</taxon>
        <taxon>Pseudonocardiaceae</taxon>
        <taxon>Lentzea</taxon>
    </lineage>
</organism>
<dbReference type="AlphaFoldDB" id="A0A1I6FGB0"/>
<proteinExistence type="predicted"/>
<evidence type="ECO:0000313" key="1">
    <source>
        <dbReference type="EMBL" id="SFR28827.1"/>
    </source>
</evidence>
<protein>
    <submittedName>
        <fullName evidence="1">Uncharacterized protein</fullName>
    </submittedName>
</protein>
<accession>A0A1I6FGB0</accession>